<evidence type="ECO:0000256" key="3">
    <source>
        <dbReference type="ARBA" id="ARBA00023163"/>
    </source>
</evidence>
<dbReference type="Proteomes" id="UP000292274">
    <property type="component" value="Unassembled WGS sequence"/>
</dbReference>
<dbReference type="Pfam" id="PF01638">
    <property type="entry name" value="HxlR"/>
    <property type="match status" value="1"/>
</dbReference>
<evidence type="ECO:0000313" key="6">
    <source>
        <dbReference type="Proteomes" id="UP000292274"/>
    </source>
</evidence>
<feature type="domain" description="HTH hxlR-type" evidence="4">
    <location>
        <begin position="2"/>
        <end position="80"/>
    </location>
</feature>
<dbReference type="PANTHER" id="PTHR33204">
    <property type="entry name" value="TRANSCRIPTIONAL REGULATOR, MARR FAMILY"/>
    <property type="match status" value="1"/>
</dbReference>
<keyword evidence="6" id="KW-1185">Reference proteome</keyword>
<gene>
    <name evidence="5" type="ORF">E0H26_25420</name>
</gene>
<comment type="caution">
    <text evidence="5">The sequence shown here is derived from an EMBL/GenBank/DDBJ whole genome shotgun (WGS) entry which is preliminary data.</text>
</comment>
<dbReference type="EMBL" id="SJJR01000024">
    <property type="protein sequence ID" value="TCB91671.1"/>
    <property type="molecule type" value="Genomic_DNA"/>
</dbReference>
<dbReference type="InterPro" id="IPR036388">
    <property type="entry name" value="WH-like_DNA-bd_sf"/>
</dbReference>
<evidence type="ECO:0000256" key="1">
    <source>
        <dbReference type="ARBA" id="ARBA00023015"/>
    </source>
</evidence>
<evidence type="ECO:0000259" key="4">
    <source>
        <dbReference type="Pfam" id="PF01638"/>
    </source>
</evidence>
<reference evidence="5 6" key="1">
    <citation type="submission" date="2019-02" db="EMBL/GenBank/DDBJ databases">
        <title>Jishengella sp. nov., isolated from a root of Zingiber montanum.</title>
        <authorList>
            <person name="Kuncharoen N."/>
            <person name="Kudo T."/>
            <person name="Masahiro Y."/>
            <person name="Ohkuma M."/>
            <person name="Tanasupawat S."/>
        </authorList>
    </citation>
    <scope>NUCLEOTIDE SEQUENCE [LARGE SCALE GENOMIC DNA]</scope>
    <source>
        <strain evidence="5 6">PLAI 1-1</strain>
    </source>
</reference>
<dbReference type="PANTHER" id="PTHR33204:SF18">
    <property type="entry name" value="TRANSCRIPTIONAL REGULATORY PROTEIN"/>
    <property type="match status" value="1"/>
</dbReference>
<keyword evidence="3" id="KW-0804">Transcription</keyword>
<dbReference type="InterPro" id="IPR002577">
    <property type="entry name" value="HTH_HxlR"/>
</dbReference>
<proteinExistence type="predicted"/>
<dbReference type="InterPro" id="IPR036390">
    <property type="entry name" value="WH_DNA-bd_sf"/>
</dbReference>
<sequence>MLTVLHDGPTRYSTLHHTVSQISPFTVHARTLTDTLNHLCAEGLVKHHHDTDSADYRLTTGGEELVDLLAQIRRWSRQHRTSGTAQPPTQ</sequence>
<dbReference type="OrthoDB" id="3393369at2"/>
<dbReference type="SUPFAM" id="SSF46785">
    <property type="entry name" value="Winged helix' DNA-binding domain"/>
    <property type="match status" value="1"/>
</dbReference>
<organism evidence="5 6">
    <name type="scientific">Micromonospora zingiberis</name>
    <dbReference type="NCBI Taxonomy" id="2053011"/>
    <lineage>
        <taxon>Bacteria</taxon>
        <taxon>Bacillati</taxon>
        <taxon>Actinomycetota</taxon>
        <taxon>Actinomycetes</taxon>
        <taxon>Micromonosporales</taxon>
        <taxon>Micromonosporaceae</taxon>
        <taxon>Micromonospora</taxon>
    </lineage>
</organism>
<keyword evidence="2" id="KW-0238">DNA-binding</keyword>
<evidence type="ECO:0000256" key="2">
    <source>
        <dbReference type="ARBA" id="ARBA00023125"/>
    </source>
</evidence>
<name>A0A4R0G9N7_9ACTN</name>
<evidence type="ECO:0000313" key="5">
    <source>
        <dbReference type="EMBL" id="TCB91671.1"/>
    </source>
</evidence>
<dbReference type="Gene3D" id="1.10.10.10">
    <property type="entry name" value="Winged helix-like DNA-binding domain superfamily/Winged helix DNA-binding domain"/>
    <property type="match status" value="1"/>
</dbReference>
<dbReference type="AlphaFoldDB" id="A0A4R0G9N7"/>
<accession>A0A4R0G9N7</accession>
<keyword evidence="1" id="KW-0805">Transcription regulation</keyword>
<dbReference type="GO" id="GO:0003677">
    <property type="term" value="F:DNA binding"/>
    <property type="evidence" value="ECO:0007669"/>
    <property type="project" value="UniProtKB-KW"/>
</dbReference>
<protein>
    <submittedName>
        <fullName evidence="5">Transcriptional regulator</fullName>
    </submittedName>
</protein>